<name>A0ABW9DVW8_9BURK</name>
<proteinExistence type="predicted"/>
<dbReference type="InterPro" id="IPR020449">
    <property type="entry name" value="Tscrpt_reg_AraC-type_HTH"/>
</dbReference>
<protein>
    <submittedName>
        <fullName evidence="5">Helix-turn-helix domain-containing protein</fullName>
    </submittedName>
</protein>
<dbReference type="InterPro" id="IPR035418">
    <property type="entry name" value="AraC-bd_2"/>
</dbReference>
<keyword evidence="1" id="KW-0805">Transcription regulation</keyword>
<dbReference type="PANTHER" id="PTHR46796">
    <property type="entry name" value="HTH-TYPE TRANSCRIPTIONAL ACTIVATOR RHAS-RELATED"/>
    <property type="match status" value="1"/>
</dbReference>
<keyword evidence="2" id="KW-0238">DNA-binding</keyword>
<dbReference type="InterPro" id="IPR050204">
    <property type="entry name" value="AraC_XylS_family_regulators"/>
</dbReference>
<gene>
    <name evidence="5" type="ORF">PQQ63_15555</name>
</gene>
<keyword evidence="3" id="KW-0804">Transcription</keyword>
<reference evidence="5 6" key="1">
    <citation type="journal article" date="2024" name="Chem. Sci.">
        <title>Discovery of megapolipeptins by genome mining of a Burkholderiales bacteria collection.</title>
        <authorList>
            <person name="Paulo B.S."/>
            <person name="Recchia M.J.J."/>
            <person name="Lee S."/>
            <person name="Fergusson C.H."/>
            <person name="Romanowski S.B."/>
            <person name="Hernandez A."/>
            <person name="Krull N."/>
            <person name="Liu D.Y."/>
            <person name="Cavanagh H."/>
            <person name="Bos A."/>
            <person name="Gray C.A."/>
            <person name="Murphy B.T."/>
            <person name="Linington R.G."/>
            <person name="Eustaquio A.S."/>
        </authorList>
    </citation>
    <scope>NUCLEOTIDE SEQUENCE [LARGE SCALE GENOMIC DNA]</scope>
    <source>
        <strain evidence="5 6">RL17-338-BIC-A</strain>
    </source>
</reference>
<accession>A0ABW9DVW8</accession>
<organism evidence="5 6">
    <name type="scientific">Paraburkholderia metrosideri</name>
    <dbReference type="NCBI Taxonomy" id="580937"/>
    <lineage>
        <taxon>Bacteria</taxon>
        <taxon>Pseudomonadati</taxon>
        <taxon>Pseudomonadota</taxon>
        <taxon>Betaproteobacteria</taxon>
        <taxon>Burkholderiales</taxon>
        <taxon>Burkholderiaceae</taxon>
        <taxon>Paraburkholderia</taxon>
    </lineage>
</organism>
<dbReference type="PRINTS" id="PR00032">
    <property type="entry name" value="HTHARAC"/>
</dbReference>
<dbReference type="InterPro" id="IPR009057">
    <property type="entry name" value="Homeodomain-like_sf"/>
</dbReference>
<dbReference type="RefSeq" id="WP_408234316.1">
    <property type="nucleotide sequence ID" value="NZ_JAQQCF010000012.1"/>
</dbReference>
<feature type="domain" description="HTH araC/xylS-type" evidence="4">
    <location>
        <begin position="194"/>
        <end position="295"/>
    </location>
</feature>
<dbReference type="PROSITE" id="PS01124">
    <property type="entry name" value="HTH_ARAC_FAMILY_2"/>
    <property type="match status" value="1"/>
</dbReference>
<evidence type="ECO:0000256" key="2">
    <source>
        <dbReference type="ARBA" id="ARBA00023125"/>
    </source>
</evidence>
<dbReference type="Gene3D" id="1.10.10.60">
    <property type="entry name" value="Homeodomain-like"/>
    <property type="match status" value="1"/>
</dbReference>
<dbReference type="Proteomes" id="UP001629432">
    <property type="component" value="Unassembled WGS sequence"/>
</dbReference>
<evidence type="ECO:0000259" key="4">
    <source>
        <dbReference type="PROSITE" id="PS01124"/>
    </source>
</evidence>
<evidence type="ECO:0000256" key="3">
    <source>
        <dbReference type="ARBA" id="ARBA00023163"/>
    </source>
</evidence>
<dbReference type="SUPFAM" id="SSF46689">
    <property type="entry name" value="Homeodomain-like"/>
    <property type="match status" value="1"/>
</dbReference>
<dbReference type="PANTHER" id="PTHR46796:SF6">
    <property type="entry name" value="ARAC SUBFAMILY"/>
    <property type="match status" value="1"/>
</dbReference>
<sequence>MFEKQMASLFSVDLSINGGRDDPLSTDVMAYCGRRLQFASLKFSPHITHAGNPSPASGRRWLATVQHAGEAVVTQGGRTGRIGPGDMFLLDLESPFHIETGNIVTHSIYIDSRTLRRVTPDASLITAVRIDTVDGPGAIFRAMADEVFRQAPRLSELAADRIADALPYALAVALTGCDVDPALPASRVQAFHRQRIYDCVAENLSDSELDGEAIAQAVGLSPRYVYRLFADEGTSLMRWVWSQRLERCHQDLVSPALVGRPIGEIAYGWGFSDVAHFSRTFKERFGMTPRDYRKTAAQTIVPPATLTSSVV</sequence>
<dbReference type="SMART" id="SM00342">
    <property type="entry name" value="HTH_ARAC"/>
    <property type="match status" value="1"/>
</dbReference>
<evidence type="ECO:0000256" key="1">
    <source>
        <dbReference type="ARBA" id="ARBA00023015"/>
    </source>
</evidence>
<dbReference type="InterPro" id="IPR018060">
    <property type="entry name" value="HTH_AraC"/>
</dbReference>
<dbReference type="Pfam" id="PF14525">
    <property type="entry name" value="AraC_binding_2"/>
    <property type="match status" value="1"/>
</dbReference>
<dbReference type="Pfam" id="PF12833">
    <property type="entry name" value="HTH_18"/>
    <property type="match status" value="1"/>
</dbReference>
<evidence type="ECO:0000313" key="5">
    <source>
        <dbReference type="EMBL" id="MFM0638117.1"/>
    </source>
</evidence>
<dbReference type="EMBL" id="JAQQCF010000012">
    <property type="protein sequence ID" value="MFM0638117.1"/>
    <property type="molecule type" value="Genomic_DNA"/>
</dbReference>
<comment type="caution">
    <text evidence="5">The sequence shown here is derived from an EMBL/GenBank/DDBJ whole genome shotgun (WGS) entry which is preliminary data.</text>
</comment>
<keyword evidence="6" id="KW-1185">Reference proteome</keyword>
<evidence type="ECO:0000313" key="6">
    <source>
        <dbReference type="Proteomes" id="UP001629432"/>
    </source>
</evidence>